<accession>A0A0H5QR89</accession>
<dbReference type="EMBL" id="HACM01003559">
    <property type="protein sequence ID" value="CRZ04001.1"/>
    <property type="molecule type" value="Transcribed_RNA"/>
</dbReference>
<feature type="non-terminal residue" evidence="1">
    <location>
        <position position="117"/>
    </location>
</feature>
<organism evidence="1">
    <name type="scientific">Spongospora subterranea</name>
    <dbReference type="NCBI Taxonomy" id="70186"/>
    <lineage>
        <taxon>Eukaryota</taxon>
        <taxon>Sar</taxon>
        <taxon>Rhizaria</taxon>
        <taxon>Endomyxa</taxon>
        <taxon>Phytomyxea</taxon>
        <taxon>Plasmodiophorida</taxon>
        <taxon>Plasmodiophoridae</taxon>
        <taxon>Spongospora</taxon>
    </lineage>
</organism>
<proteinExistence type="predicted"/>
<protein>
    <submittedName>
        <fullName evidence="1">Uncharacterized protein</fullName>
    </submittedName>
</protein>
<name>A0A0H5QR89_9EUKA</name>
<evidence type="ECO:0000313" key="1">
    <source>
        <dbReference type="EMBL" id="CRZ04001.1"/>
    </source>
</evidence>
<reference evidence="1" key="1">
    <citation type="submission" date="2015-04" db="EMBL/GenBank/DDBJ databases">
        <title>The genome sequence of the plant pathogenic Rhizarian Plasmodiophora brassicae reveals insights in its biotrophic life cycle and the origin of chitin synthesis.</title>
        <authorList>
            <person name="Schwelm A."/>
            <person name="Fogelqvist J."/>
            <person name="Knaust A."/>
            <person name="Julke S."/>
            <person name="Lilja T."/>
            <person name="Dhandapani V."/>
            <person name="Bonilla-Rosso G."/>
            <person name="Karlsson M."/>
            <person name="Shevchenko A."/>
            <person name="Choi S.R."/>
            <person name="Kim H.G."/>
            <person name="Park J.Y."/>
            <person name="Lim Y.P."/>
            <person name="Ludwig-Muller J."/>
            <person name="Dixelius C."/>
        </authorList>
    </citation>
    <scope>NUCLEOTIDE SEQUENCE</scope>
    <source>
        <tissue evidence="1">Potato root galls</tissue>
    </source>
</reference>
<dbReference type="AlphaFoldDB" id="A0A0H5QR89"/>
<sequence>MKSVQGRMVTAFKRIAVDVVCPPGAFDLIVQSFGLRPRWTPNGALIVDNATGETIERMIGLNCLERAFPTYQAVIDSAEAVKMKWAAKLRKDHQGILCRETYYLKVSLICRSRIAVA</sequence>